<feature type="compositionally biased region" description="Polar residues" evidence="2">
    <location>
        <begin position="347"/>
        <end position="360"/>
    </location>
</feature>
<dbReference type="PROSITE" id="PS50157">
    <property type="entry name" value="ZINC_FINGER_C2H2_2"/>
    <property type="match status" value="1"/>
</dbReference>
<feature type="domain" description="C2H2-type" evidence="3">
    <location>
        <begin position="762"/>
        <end position="789"/>
    </location>
</feature>
<dbReference type="AlphaFoldDB" id="A0A7S4EED9"/>
<accession>A0A7S4EED9</accession>
<feature type="compositionally biased region" description="Polar residues" evidence="2">
    <location>
        <begin position="492"/>
        <end position="502"/>
    </location>
</feature>
<organism evidence="4">
    <name type="scientific">Pseudo-nitzschia australis</name>
    <dbReference type="NCBI Taxonomy" id="44445"/>
    <lineage>
        <taxon>Eukaryota</taxon>
        <taxon>Sar</taxon>
        <taxon>Stramenopiles</taxon>
        <taxon>Ochrophyta</taxon>
        <taxon>Bacillariophyta</taxon>
        <taxon>Bacillariophyceae</taxon>
        <taxon>Bacillariophycidae</taxon>
        <taxon>Bacillariales</taxon>
        <taxon>Bacillariaceae</taxon>
        <taxon>Pseudo-nitzschia</taxon>
    </lineage>
</organism>
<keyword evidence="1" id="KW-0479">Metal-binding</keyword>
<feature type="region of interest" description="Disordered" evidence="2">
    <location>
        <begin position="492"/>
        <end position="538"/>
    </location>
</feature>
<dbReference type="GO" id="GO:0031151">
    <property type="term" value="F:histone H3K79 methyltransferase activity"/>
    <property type="evidence" value="ECO:0007669"/>
    <property type="project" value="InterPro"/>
</dbReference>
<dbReference type="GO" id="GO:0008270">
    <property type="term" value="F:zinc ion binding"/>
    <property type="evidence" value="ECO:0007669"/>
    <property type="project" value="UniProtKB-KW"/>
</dbReference>
<dbReference type="Pfam" id="PF08123">
    <property type="entry name" value="DOT1"/>
    <property type="match status" value="1"/>
</dbReference>
<feature type="compositionally biased region" description="Polar residues" evidence="2">
    <location>
        <begin position="82"/>
        <end position="91"/>
    </location>
</feature>
<dbReference type="InterPro" id="IPR029063">
    <property type="entry name" value="SAM-dependent_MTases_sf"/>
</dbReference>
<proteinExistence type="predicted"/>
<sequence length="1202" mass="136660">MKDPKPPPLSSIKSTPSTTATGTSNVFSKKKRRRKRLKDSPEAVMESTLLSSPSSNAVTNRGDNRHQKKGRKNSPHEEPQNLGMSRESSLLTHKDTHNNKNCASPDDGEEEQEDQQEKNGRKSLPSKSGNTEANSISQNAKHCISTMVSRKKGQKQWHPFTSFRTRPMMEESEKMNMCTEYLEDRASQLSCWCVMKKKQLSCNCLEFLRGNKYAQGAVALYMIYFYNKAKEEQHHIILDWLKYAKGNMIQSPMFFLPFLNPIEIDEFMTREDPEERQATMAQLGNHQVCKAALGTILDWGKYKWQTCSSCLKNNTSPTYVFKGRRPNNLIVSNKPGENQEYFSATYNANKSSPSDTSSRKQGLKARQIKEVPKHTKRNELVDESPEKNEPKFKLPPELVPYNKPGVCDYGVIRTSRLRNRTKKTDTPDDILYQNIQGQRRCTATKNGRVSNATSINNRCLNCAEGVFKYCHTHRELDPDQKLYWDKRRGLVSNNNSNANTGRSSSTIKSSLSAKTKTKSEKMARTKANQTTLSGSQKKGSETKVSYECNDVKQCGFLMMKGNERRRCSRCILTTQPGFCMSHVRFAPSMKNDEFFREHPGTMRCTAVSKAGTMCRYKAIDQVVFCSKHISLPPEKVSPIAFVTAKKMKNGNMTDSAKRLRGEIRKIKNTVARNSVGDLTTNMNSSQELELTTKRSKRSKYASTSRSSFAGNDEVPKNIEFTREIAIPEEKLELATSFGDRCNYIYKSNRCSYKCVEGDILCFKCRQCEEEGEPFDHILLHDPVHTDEKMFSSNKCINVNRGVQCQEVALEGEIFCTGCFQSFNGKKKSMFELSENSDESETEDSSDKIDASDSSGDRETDTSFSDSDDSEESHGSDDTDYDAYCMAYTHQEFFNMWKNFERKTEKLDEVEDSKLIKRANNSMDPMDTDGQVKAQYGRVLPRAMKKMIQILELGRDDIFLDIGHGVGNTCLHASFCIGCDSRGIEVVSDRHEIAEKFLGGMYAEHNGMVGSRPKVGNVDLRCGRLEDPLQKDFLTNGVTRAYVNNFNGVFAERSSKNNDKWFLDDYISGIFASMAPGAIMVTFHPLNLALDRDSAKELRNRHDLEESEHASYYHSEKILLGKAWNSVKWNKRSGNTNEIYVYKYRRLHQPNHHDAVFLCCNPTCKIAKDMIPIPSTTLNEDGRCVINHCVCKYSPKNLRKRFK</sequence>
<evidence type="ECO:0000313" key="4">
    <source>
        <dbReference type="EMBL" id="CAE0707812.1"/>
    </source>
</evidence>
<feature type="compositionally biased region" description="Basic and acidic residues" evidence="2">
    <location>
        <begin position="367"/>
        <end position="394"/>
    </location>
</feature>
<evidence type="ECO:0000256" key="1">
    <source>
        <dbReference type="PROSITE-ProRule" id="PRU00042"/>
    </source>
</evidence>
<feature type="region of interest" description="Disordered" evidence="2">
    <location>
        <begin position="833"/>
        <end position="877"/>
    </location>
</feature>
<dbReference type="Gene3D" id="3.40.50.150">
    <property type="entry name" value="Vaccinia Virus protein VP39"/>
    <property type="match status" value="1"/>
</dbReference>
<evidence type="ECO:0000259" key="3">
    <source>
        <dbReference type="PROSITE" id="PS50157"/>
    </source>
</evidence>
<feature type="compositionally biased region" description="Acidic residues" evidence="2">
    <location>
        <begin position="834"/>
        <end position="843"/>
    </location>
</feature>
<feature type="compositionally biased region" description="Polar residues" evidence="2">
    <location>
        <begin position="125"/>
        <end position="138"/>
    </location>
</feature>
<evidence type="ECO:0000256" key="2">
    <source>
        <dbReference type="SAM" id="MobiDB-lite"/>
    </source>
</evidence>
<keyword evidence="1" id="KW-0863">Zinc-finger</keyword>
<feature type="region of interest" description="Disordered" evidence="2">
    <location>
        <begin position="1"/>
        <end position="138"/>
    </location>
</feature>
<dbReference type="EMBL" id="HBIX01000666">
    <property type="protein sequence ID" value="CAE0707812.1"/>
    <property type="molecule type" value="Transcribed_RNA"/>
</dbReference>
<feature type="region of interest" description="Disordered" evidence="2">
    <location>
        <begin position="684"/>
        <end position="708"/>
    </location>
</feature>
<feature type="compositionally biased region" description="Polar residues" evidence="2">
    <location>
        <begin position="526"/>
        <end position="537"/>
    </location>
</feature>
<dbReference type="InterPro" id="IPR025789">
    <property type="entry name" value="DOT1_dom"/>
</dbReference>
<feature type="compositionally biased region" description="Low complexity" evidence="2">
    <location>
        <begin position="503"/>
        <end position="514"/>
    </location>
</feature>
<keyword evidence="1" id="KW-0862">Zinc</keyword>
<feature type="compositionally biased region" description="Polar residues" evidence="2">
    <location>
        <begin position="48"/>
        <end position="61"/>
    </location>
</feature>
<feature type="region of interest" description="Disordered" evidence="2">
    <location>
        <begin position="347"/>
        <end position="397"/>
    </location>
</feature>
<dbReference type="SUPFAM" id="SSF53335">
    <property type="entry name" value="S-adenosyl-L-methionine-dependent methyltransferases"/>
    <property type="match status" value="1"/>
</dbReference>
<name>A0A7S4EED9_9STRA</name>
<dbReference type="InterPro" id="IPR013087">
    <property type="entry name" value="Znf_C2H2_type"/>
</dbReference>
<feature type="compositionally biased region" description="Polar residues" evidence="2">
    <location>
        <begin position="11"/>
        <end position="27"/>
    </location>
</feature>
<protein>
    <recommendedName>
        <fullName evidence="3">C2H2-type domain-containing protein</fullName>
    </recommendedName>
</protein>
<gene>
    <name evidence="4" type="ORF">PAUS00366_LOCUS532</name>
</gene>
<feature type="compositionally biased region" description="Basic residues" evidence="2">
    <location>
        <begin position="28"/>
        <end position="37"/>
    </location>
</feature>
<reference evidence="4" key="1">
    <citation type="submission" date="2021-01" db="EMBL/GenBank/DDBJ databases">
        <authorList>
            <person name="Corre E."/>
            <person name="Pelletier E."/>
            <person name="Niang G."/>
            <person name="Scheremetjew M."/>
            <person name="Finn R."/>
            <person name="Kale V."/>
            <person name="Holt S."/>
            <person name="Cochrane G."/>
            <person name="Meng A."/>
            <person name="Brown T."/>
            <person name="Cohen L."/>
        </authorList>
    </citation>
    <scope>NUCLEOTIDE SEQUENCE</scope>
    <source>
        <strain evidence="4">10249 10 AB</strain>
    </source>
</reference>
<feature type="compositionally biased region" description="Basic and acidic residues" evidence="2">
    <location>
        <begin position="844"/>
        <end position="860"/>
    </location>
</feature>